<feature type="transmembrane region" description="Helical" evidence="1">
    <location>
        <begin position="300"/>
        <end position="317"/>
    </location>
</feature>
<feature type="transmembrane region" description="Helical" evidence="1">
    <location>
        <begin position="55"/>
        <end position="75"/>
    </location>
</feature>
<evidence type="ECO:0000313" key="3">
    <source>
        <dbReference type="Proteomes" id="UP000229706"/>
    </source>
</evidence>
<feature type="transmembrane region" description="Helical" evidence="1">
    <location>
        <begin position="12"/>
        <end position="35"/>
    </location>
</feature>
<proteinExistence type="predicted"/>
<evidence type="ECO:0008006" key="4">
    <source>
        <dbReference type="Google" id="ProtNLM"/>
    </source>
</evidence>
<dbReference type="AlphaFoldDB" id="A0A2M8DBS4"/>
<name>A0A2M8DBS4_9BACT</name>
<feature type="transmembrane region" description="Helical" evidence="1">
    <location>
        <begin position="252"/>
        <end position="271"/>
    </location>
</feature>
<feature type="transmembrane region" description="Helical" evidence="1">
    <location>
        <begin position="198"/>
        <end position="218"/>
    </location>
</feature>
<comment type="caution">
    <text evidence="2">The sequence shown here is derived from an EMBL/GenBank/DDBJ whole genome shotgun (WGS) entry which is preliminary data.</text>
</comment>
<dbReference type="EMBL" id="PFTH01000181">
    <property type="protein sequence ID" value="PJB87826.1"/>
    <property type="molecule type" value="Genomic_DNA"/>
</dbReference>
<feature type="non-terminal residue" evidence="2">
    <location>
        <position position="364"/>
    </location>
</feature>
<gene>
    <name evidence="2" type="ORF">CO083_04990</name>
</gene>
<feature type="transmembrane region" description="Helical" evidence="1">
    <location>
        <begin position="278"/>
        <end position="294"/>
    </location>
</feature>
<feature type="transmembrane region" description="Helical" evidence="1">
    <location>
        <begin position="164"/>
        <end position="186"/>
    </location>
</feature>
<evidence type="ECO:0000313" key="2">
    <source>
        <dbReference type="EMBL" id="PJB87826.1"/>
    </source>
</evidence>
<accession>A0A2M8DBS4</accession>
<feature type="transmembrane region" description="Helical" evidence="1">
    <location>
        <begin position="324"/>
        <end position="343"/>
    </location>
</feature>
<keyword evidence="1" id="KW-0472">Membrane</keyword>
<evidence type="ECO:0000256" key="1">
    <source>
        <dbReference type="SAM" id="Phobius"/>
    </source>
</evidence>
<keyword evidence="1" id="KW-0812">Transmembrane</keyword>
<organism evidence="2 3">
    <name type="scientific">Candidatus Roizmanbacteria bacterium CG_4_9_14_0_8_um_filter_34_12</name>
    <dbReference type="NCBI Taxonomy" id="1974840"/>
    <lineage>
        <taxon>Bacteria</taxon>
        <taxon>Candidatus Roizmaniibacteriota</taxon>
    </lineage>
</organism>
<protein>
    <recommendedName>
        <fullName evidence="4">Glycosyltransferase RgtA/B/C/D-like domain-containing protein</fullName>
    </recommendedName>
</protein>
<feature type="transmembrane region" description="Helical" evidence="1">
    <location>
        <begin position="87"/>
        <end position="110"/>
    </location>
</feature>
<feature type="transmembrane region" description="Helical" evidence="1">
    <location>
        <begin position="140"/>
        <end position="158"/>
    </location>
</feature>
<dbReference type="Proteomes" id="UP000229706">
    <property type="component" value="Unassembled WGS sequence"/>
</dbReference>
<sequence length="364" mass="42490">MTNIWLNKKQYLALTIVLFLLIFIWIRGGLDVVYLDTDLGRDLSEMSKLWIGTKVIWLGPRLSPGFHASPIYYYIFYPALIISHGNANSLIIFNLILATLSLGLFGYLGIKRFGTSFLLVIGMIGLFPWWSSIVLHPGNGYTYVIWLLLSLSCLWFELPLFFSALFLGLATSFHPAAIFAITLLFYEWFRRKHKFTRLLQIIFGFLLPWFPIIIFEIITKGYLFRQWYTHPKMGIFLQFQMNNLQSIVNSSYFNFPIALIILTLTLIALFSSSKRHRVWFFLTMINLSLFSIISLVPTHYLLGISCILMFVVMIILIQKLWGRWILFAMIMLYLFNTIFFTPYPTQSKRPISKIKNIVDVFVNK</sequence>
<feature type="transmembrane region" description="Helical" evidence="1">
    <location>
        <begin position="116"/>
        <end position="135"/>
    </location>
</feature>
<keyword evidence="1" id="KW-1133">Transmembrane helix</keyword>
<reference evidence="3" key="1">
    <citation type="submission" date="2017-09" db="EMBL/GenBank/DDBJ databases">
        <title>Depth-based differentiation of microbial function through sediment-hosted aquifers and enrichment of novel symbionts in the deep terrestrial subsurface.</title>
        <authorList>
            <person name="Probst A.J."/>
            <person name="Ladd B."/>
            <person name="Jarett J.K."/>
            <person name="Geller-Mcgrath D.E."/>
            <person name="Sieber C.M.K."/>
            <person name="Emerson J.B."/>
            <person name="Anantharaman K."/>
            <person name="Thomas B.C."/>
            <person name="Malmstrom R."/>
            <person name="Stieglmeier M."/>
            <person name="Klingl A."/>
            <person name="Woyke T."/>
            <person name="Ryan C.M."/>
            <person name="Banfield J.F."/>
        </authorList>
    </citation>
    <scope>NUCLEOTIDE SEQUENCE [LARGE SCALE GENOMIC DNA]</scope>
</reference>